<comment type="similarity">
    <text evidence="1 2">Belongs to the pirin family.</text>
</comment>
<evidence type="ECO:0000256" key="1">
    <source>
        <dbReference type="ARBA" id="ARBA00008416"/>
    </source>
</evidence>
<dbReference type="CDD" id="cd02247">
    <property type="entry name" value="cupin_pirin_C"/>
    <property type="match status" value="1"/>
</dbReference>
<evidence type="ECO:0000256" key="3">
    <source>
        <dbReference type="SAM" id="MobiDB-lite"/>
    </source>
</evidence>
<dbReference type="InterPro" id="IPR003829">
    <property type="entry name" value="Pirin_N_dom"/>
</dbReference>
<feature type="domain" description="Pirin C-terminal" evidence="5">
    <location>
        <begin position="203"/>
        <end position="296"/>
    </location>
</feature>
<evidence type="ECO:0000259" key="5">
    <source>
        <dbReference type="Pfam" id="PF05726"/>
    </source>
</evidence>
<dbReference type="Pfam" id="PF02678">
    <property type="entry name" value="Pirin"/>
    <property type="match status" value="1"/>
</dbReference>
<dbReference type="EMBL" id="JBHMBH010000062">
    <property type="protein sequence ID" value="MFB9716721.1"/>
    <property type="molecule type" value="Genomic_DNA"/>
</dbReference>
<comment type="caution">
    <text evidence="6">The sequence shown here is derived from an EMBL/GenBank/DDBJ whole genome shotgun (WGS) entry which is preliminary data.</text>
</comment>
<organism evidence="6 7">
    <name type="scientific">Arthrobacter methylotrophus</name>
    <dbReference type="NCBI Taxonomy" id="121291"/>
    <lineage>
        <taxon>Bacteria</taxon>
        <taxon>Bacillati</taxon>
        <taxon>Actinomycetota</taxon>
        <taxon>Actinomycetes</taxon>
        <taxon>Micrococcales</taxon>
        <taxon>Micrococcaceae</taxon>
        <taxon>Arthrobacter</taxon>
    </lineage>
</organism>
<evidence type="ECO:0000259" key="4">
    <source>
        <dbReference type="Pfam" id="PF02678"/>
    </source>
</evidence>
<feature type="region of interest" description="Disordered" evidence="3">
    <location>
        <begin position="317"/>
        <end position="347"/>
    </location>
</feature>
<dbReference type="InterPro" id="IPR008778">
    <property type="entry name" value="Pirin_C_dom"/>
</dbReference>
<feature type="domain" description="Pirin N-terminal" evidence="4">
    <location>
        <begin position="42"/>
        <end position="126"/>
    </location>
</feature>
<proteinExistence type="inferred from homology"/>
<evidence type="ECO:0000313" key="6">
    <source>
        <dbReference type="EMBL" id="MFB9716721.1"/>
    </source>
</evidence>
<dbReference type="InterPro" id="IPR011051">
    <property type="entry name" value="RmlC_Cupin_sf"/>
</dbReference>
<protein>
    <submittedName>
        <fullName evidence="6">Pirin family protein</fullName>
    </submittedName>
</protein>
<name>A0ABV5UX20_9MICC</name>
<dbReference type="InterPro" id="IPR014710">
    <property type="entry name" value="RmlC-like_jellyroll"/>
</dbReference>
<reference evidence="6 7" key="1">
    <citation type="submission" date="2024-09" db="EMBL/GenBank/DDBJ databases">
        <authorList>
            <person name="Sun Q."/>
            <person name="Mori K."/>
        </authorList>
    </citation>
    <scope>NUCLEOTIDE SEQUENCE [LARGE SCALE GENOMIC DNA]</scope>
    <source>
        <strain evidence="6 7">JCM 13519</strain>
    </source>
</reference>
<dbReference type="PANTHER" id="PTHR13903">
    <property type="entry name" value="PIRIN-RELATED"/>
    <property type="match status" value="1"/>
</dbReference>
<gene>
    <name evidence="6" type="ORF">ACFFPI_21745</name>
</gene>
<dbReference type="InterPro" id="IPR012093">
    <property type="entry name" value="Pirin"/>
</dbReference>
<dbReference type="Pfam" id="PF05726">
    <property type="entry name" value="Pirin_C"/>
    <property type="match status" value="1"/>
</dbReference>
<dbReference type="RefSeq" id="WP_345037469.1">
    <property type="nucleotide sequence ID" value="NZ_BAABED010000001.1"/>
</dbReference>
<evidence type="ECO:0000313" key="7">
    <source>
        <dbReference type="Proteomes" id="UP001589536"/>
    </source>
</evidence>
<dbReference type="Proteomes" id="UP001589536">
    <property type="component" value="Unassembled WGS sequence"/>
</dbReference>
<sequence>MTNLETAPSQEICPAGHPGQGPCVQLWPARNVPLGGVRNMTVSRTLPQRGLPTVGAWCFLDSFGPDRVAMSVLPHPHTGLQTVTWPLQGEVRHRDSLGSDVVVRPGQLNIMTAGRGISHSEFAVLPAGLHPDTLDGAAPLPISRGLQLWVALPDAVRHRAPSFQQIVDLPVVIADNFRATVLVGEFAGHSSPATMYSPIVGAEVTASGDVGLPLNPDFEHAVLVLDGSAVIDGQTIEPGPLAFLGTGRESLRVEVAPGTRFMLLGGEPFEEDILMWWNFVGRTHKEVEQAREEWEAQALLRDDEARSARFGWINGHGPDAGAEAGRIPAPPMPGVQLKPRTRNRATE</sequence>
<dbReference type="Gene3D" id="2.60.120.10">
    <property type="entry name" value="Jelly Rolls"/>
    <property type="match status" value="2"/>
</dbReference>
<dbReference type="SUPFAM" id="SSF51182">
    <property type="entry name" value="RmlC-like cupins"/>
    <property type="match status" value="1"/>
</dbReference>
<keyword evidence="7" id="KW-1185">Reference proteome</keyword>
<accession>A0ABV5UX20</accession>
<evidence type="ECO:0000256" key="2">
    <source>
        <dbReference type="RuleBase" id="RU003457"/>
    </source>
</evidence>
<dbReference type="PANTHER" id="PTHR13903:SF8">
    <property type="entry name" value="PIRIN"/>
    <property type="match status" value="1"/>
</dbReference>